<keyword evidence="3" id="KW-1185">Reference proteome</keyword>
<evidence type="ECO:0000256" key="1">
    <source>
        <dbReference type="ARBA" id="ARBA00022649"/>
    </source>
</evidence>
<evidence type="ECO:0008006" key="4">
    <source>
        <dbReference type="Google" id="ProtNLM"/>
    </source>
</evidence>
<sequence length="102" mass="12028">MGAADEPMKVLFTSSVRQFILENVYSERVAAAIDRQREMLALFPEMGRRYDPIYEAAFPPFPCRWIAIPDTPFTLYYTVDTGKNEVVVFYIEHQRMNPRKRF</sequence>
<dbReference type="Gene3D" id="3.30.2310.20">
    <property type="entry name" value="RelE-like"/>
    <property type="match status" value="1"/>
</dbReference>
<dbReference type="InterPro" id="IPR007712">
    <property type="entry name" value="RelE/ParE_toxin"/>
</dbReference>
<keyword evidence="1" id="KW-1277">Toxin-antitoxin system</keyword>
<organism evidence="2 3">
    <name type="scientific">Adlercreutzia caecimuris B7</name>
    <dbReference type="NCBI Taxonomy" id="1235794"/>
    <lineage>
        <taxon>Bacteria</taxon>
        <taxon>Bacillati</taxon>
        <taxon>Actinomycetota</taxon>
        <taxon>Coriobacteriia</taxon>
        <taxon>Eggerthellales</taxon>
        <taxon>Eggerthellaceae</taxon>
        <taxon>Adlercreutzia</taxon>
    </lineage>
</organism>
<dbReference type="Pfam" id="PF05016">
    <property type="entry name" value="ParE_toxin"/>
    <property type="match status" value="1"/>
</dbReference>
<evidence type="ECO:0000313" key="2">
    <source>
        <dbReference type="EMBL" id="EOS52400.1"/>
    </source>
</evidence>
<reference evidence="2 3" key="1">
    <citation type="submission" date="2013-04" db="EMBL/GenBank/DDBJ databases">
        <title>The Genome Sequence of Enterorhabdus caecimuris B7.</title>
        <authorList>
            <consortium name="The Broad Institute Genomics Platform"/>
            <consortium name="The Broad Institute Genome Sequencing Center for Infectious Disease"/>
            <person name="Earl A."/>
            <person name="Xavier R."/>
            <person name="Elson C."/>
            <person name="Duck W."/>
            <person name="Walker B."/>
            <person name="Young S."/>
            <person name="Zeng Q."/>
            <person name="Gargeya S."/>
            <person name="Fitzgerald M."/>
            <person name="Haas B."/>
            <person name="Abouelleil A."/>
            <person name="Allen A.W."/>
            <person name="Alvarado L."/>
            <person name="Arachchi H.M."/>
            <person name="Berlin A.M."/>
            <person name="Chapman S.B."/>
            <person name="Gainer-Dewar J."/>
            <person name="Goldberg J."/>
            <person name="Griggs A."/>
            <person name="Gujja S."/>
            <person name="Hansen M."/>
            <person name="Howarth C."/>
            <person name="Imamovic A."/>
            <person name="Ireland A."/>
            <person name="Larimer J."/>
            <person name="McCowan C."/>
            <person name="Murphy C."/>
            <person name="Pearson M."/>
            <person name="Poon T.W."/>
            <person name="Priest M."/>
            <person name="Roberts A."/>
            <person name="Saif S."/>
            <person name="Shea T."/>
            <person name="Sisk P."/>
            <person name="Sykes S."/>
            <person name="Wortman J."/>
            <person name="Nusbaum C."/>
            <person name="Birren B."/>
        </authorList>
    </citation>
    <scope>NUCLEOTIDE SEQUENCE [LARGE SCALE GENOMIC DNA]</scope>
    <source>
        <strain evidence="2 3">B7</strain>
    </source>
</reference>
<dbReference type="PATRIC" id="fig|1235794.3.peg.421"/>
<protein>
    <recommendedName>
        <fullName evidence="4">RelE/StbE family addiction module toxin</fullName>
    </recommendedName>
</protein>
<dbReference type="InterPro" id="IPR035093">
    <property type="entry name" value="RelE/ParE_toxin_dom_sf"/>
</dbReference>
<name>R9L176_9ACTN</name>
<dbReference type="STRING" id="1235794.C811_00430"/>
<dbReference type="GeneID" id="82190055"/>
<evidence type="ECO:0000313" key="3">
    <source>
        <dbReference type="Proteomes" id="UP000014204"/>
    </source>
</evidence>
<dbReference type="eggNOG" id="ENOG5031U2X">
    <property type="taxonomic scope" value="Bacteria"/>
</dbReference>
<proteinExistence type="predicted"/>
<dbReference type="Proteomes" id="UP000014204">
    <property type="component" value="Unassembled WGS sequence"/>
</dbReference>
<dbReference type="AlphaFoldDB" id="R9L176"/>
<comment type="caution">
    <text evidence="2">The sequence shown here is derived from an EMBL/GenBank/DDBJ whole genome shotgun (WGS) entry which is preliminary data.</text>
</comment>
<dbReference type="EMBL" id="ASSY01000005">
    <property type="protein sequence ID" value="EOS52400.1"/>
    <property type="molecule type" value="Genomic_DNA"/>
</dbReference>
<gene>
    <name evidence="2" type="ORF">C811_00430</name>
</gene>
<dbReference type="HOGENOM" id="CLU_2272974_0_0_11"/>
<accession>R9L176</accession>
<dbReference type="RefSeq" id="WP_016308664.1">
    <property type="nucleotide sequence ID" value="NZ_KE159646.1"/>
</dbReference>